<organism evidence="2 3">
    <name type="scientific">Alkalicoccus saliphilus</name>
    <dbReference type="NCBI Taxonomy" id="200989"/>
    <lineage>
        <taxon>Bacteria</taxon>
        <taxon>Bacillati</taxon>
        <taxon>Bacillota</taxon>
        <taxon>Bacilli</taxon>
        <taxon>Bacillales</taxon>
        <taxon>Bacillaceae</taxon>
        <taxon>Alkalicoccus</taxon>
    </lineage>
</organism>
<evidence type="ECO:0000256" key="1">
    <source>
        <dbReference type="SAM" id="Phobius"/>
    </source>
</evidence>
<evidence type="ECO:0000313" key="3">
    <source>
        <dbReference type="Proteomes" id="UP000240509"/>
    </source>
</evidence>
<name>A0A2T4U374_9BACI</name>
<evidence type="ECO:0000313" key="2">
    <source>
        <dbReference type="EMBL" id="PTL37846.1"/>
    </source>
</evidence>
<protein>
    <recommendedName>
        <fullName evidence="4">DUF4181 domain-containing protein</fullName>
    </recommendedName>
</protein>
<sequence length="107" mass="12030">MLDDKQAGKEYSKFLGVKKEKDRHIGFKVIDYLCYAALITLIIAINVEWNLLHDQSQHFTAFFIVVGIYGLSHTAEGLLDGKKRTVFLFGIPALLSIAFSFVFVFAG</sequence>
<gene>
    <name evidence="2" type="ORF">C6Y45_14315</name>
</gene>
<accession>A0A2T4U374</accession>
<proteinExistence type="predicted"/>
<keyword evidence="1" id="KW-0812">Transmembrane</keyword>
<dbReference type="EMBL" id="PZJJ01000031">
    <property type="protein sequence ID" value="PTL37846.1"/>
    <property type="molecule type" value="Genomic_DNA"/>
</dbReference>
<reference evidence="2 3" key="1">
    <citation type="submission" date="2018-03" db="EMBL/GenBank/DDBJ databases">
        <title>Alkalicoccus saliphilus sp. nov., isolated from a mineral pool.</title>
        <authorList>
            <person name="Zhao B."/>
        </authorList>
    </citation>
    <scope>NUCLEOTIDE SEQUENCE [LARGE SCALE GENOMIC DNA]</scope>
    <source>
        <strain evidence="2 3">6AG</strain>
    </source>
</reference>
<feature type="transmembrane region" description="Helical" evidence="1">
    <location>
        <begin position="86"/>
        <end position="106"/>
    </location>
</feature>
<evidence type="ECO:0008006" key="4">
    <source>
        <dbReference type="Google" id="ProtNLM"/>
    </source>
</evidence>
<dbReference type="Proteomes" id="UP000240509">
    <property type="component" value="Unassembled WGS sequence"/>
</dbReference>
<dbReference type="RefSeq" id="WP_107585916.1">
    <property type="nucleotide sequence ID" value="NZ_PZJJ01000031.1"/>
</dbReference>
<keyword evidence="3" id="KW-1185">Reference proteome</keyword>
<dbReference type="OrthoDB" id="2972118at2"/>
<dbReference type="AlphaFoldDB" id="A0A2T4U374"/>
<feature type="transmembrane region" description="Helical" evidence="1">
    <location>
        <begin position="59"/>
        <end position="79"/>
    </location>
</feature>
<feature type="transmembrane region" description="Helical" evidence="1">
    <location>
        <begin position="29"/>
        <end position="47"/>
    </location>
</feature>
<keyword evidence="1" id="KW-0472">Membrane</keyword>
<comment type="caution">
    <text evidence="2">The sequence shown here is derived from an EMBL/GenBank/DDBJ whole genome shotgun (WGS) entry which is preliminary data.</text>
</comment>
<keyword evidence="1" id="KW-1133">Transmembrane helix</keyword>